<gene>
    <name evidence="2" type="ORF">CC80DRAFT_447955</name>
</gene>
<name>A0A6A5TTC6_9PLEO</name>
<evidence type="ECO:0000259" key="1">
    <source>
        <dbReference type="Pfam" id="PF01425"/>
    </source>
</evidence>
<sequence length="614" mass="68266">MMESVKEICSGSGSLLEVNGINYLVPRACGVDVGGTEDCLVTVFRVPDSDTKVTATWVEAKLREYRKADDTFHDKFLIGVVFSGPANIHIADDAREALQRLGNQWIRTITSDDMLPGPYACVAGRLREVWKLMDDFSGICMAAVRPQNYDFRPSFETLNLTSSDNQFVSIALPSRIHTRARIESPVAGWRILIKDNIDLAGIKTSLGNRAYYDTYPPRAQTAESVQRMIERGVSVVGKTKMNSFGNWEETTEYIDYQAPWNPRADGYQSTGGSSSGSAAAIASYEWLDIAIGTDTWGSITRPALWCGCFGLRPSIGSVATKGIEPYVPLFDMPGILSRDLAKLQTFASEWVNDDTLVRDTKPFSGIIWAADLWDNVDNEQIDLARAFVKDAEARLGLKGEDVSFIEEWGRSPPSKAQGRSMADFIDTVGVALAYDAYHNEDDFRAHYKDKFGRPPYTSPRNQKVWEMASTVSKEERDDGFARIAAYAEWLKDTVLTGNRSNALIIHPQENMRPRYRDQPPTFQRPPQKGISCLALPAVLKGPALAVPIAQIPYHSSVTERVEYLPFVITLVSPQGTDLLLLKTAQEILEGANRPTTVNTGRKMWGMEDVEKSKS</sequence>
<dbReference type="InterPro" id="IPR036928">
    <property type="entry name" value="AS_sf"/>
</dbReference>
<dbReference type="PANTHER" id="PTHR46310">
    <property type="entry name" value="AMIDASE 1"/>
    <property type="match status" value="1"/>
</dbReference>
<dbReference type="OrthoDB" id="5423360at2759"/>
<dbReference type="Proteomes" id="UP000800035">
    <property type="component" value="Unassembled WGS sequence"/>
</dbReference>
<dbReference type="Pfam" id="PF01425">
    <property type="entry name" value="Amidase"/>
    <property type="match status" value="1"/>
</dbReference>
<protein>
    <submittedName>
        <fullName evidence="2">Amidase signature enzyme</fullName>
    </submittedName>
</protein>
<evidence type="ECO:0000313" key="2">
    <source>
        <dbReference type="EMBL" id="KAF1954922.1"/>
    </source>
</evidence>
<evidence type="ECO:0000313" key="3">
    <source>
        <dbReference type="Proteomes" id="UP000800035"/>
    </source>
</evidence>
<dbReference type="EMBL" id="ML976996">
    <property type="protein sequence ID" value="KAF1954922.1"/>
    <property type="molecule type" value="Genomic_DNA"/>
</dbReference>
<dbReference type="PANTHER" id="PTHR46310:SF7">
    <property type="entry name" value="AMIDASE 1"/>
    <property type="match status" value="1"/>
</dbReference>
<keyword evidence="3" id="KW-1185">Reference proteome</keyword>
<dbReference type="Gene3D" id="3.90.1300.10">
    <property type="entry name" value="Amidase signature (AS) domain"/>
    <property type="match status" value="1"/>
</dbReference>
<feature type="domain" description="Amidase" evidence="1">
    <location>
        <begin position="180"/>
        <end position="362"/>
    </location>
</feature>
<reference evidence="2" key="1">
    <citation type="journal article" date="2020" name="Stud. Mycol.">
        <title>101 Dothideomycetes genomes: a test case for predicting lifestyles and emergence of pathogens.</title>
        <authorList>
            <person name="Haridas S."/>
            <person name="Albert R."/>
            <person name="Binder M."/>
            <person name="Bloem J."/>
            <person name="Labutti K."/>
            <person name="Salamov A."/>
            <person name="Andreopoulos B."/>
            <person name="Baker S."/>
            <person name="Barry K."/>
            <person name="Bills G."/>
            <person name="Bluhm B."/>
            <person name="Cannon C."/>
            <person name="Castanera R."/>
            <person name="Culley D."/>
            <person name="Daum C."/>
            <person name="Ezra D."/>
            <person name="Gonzalez J."/>
            <person name="Henrissat B."/>
            <person name="Kuo A."/>
            <person name="Liang C."/>
            <person name="Lipzen A."/>
            <person name="Lutzoni F."/>
            <person name="Magnuson J."/>
            <person name="Mondo S."/>
            <person name="Nolan M."/>
            <person name="Ohm R."/>
            <person name="Pangilinan J."/>
            <person name="Park H.-J."/>
            <person name="Ramirez L."/>
            <person name="Alfaro M."/>
            <person name="Sun H."/>
            <person name="Tritt A."/>
            <person name="Yoshinaga Y."/>
            <person name="Zwiers L.-H."/>
            <person name="Turgeon B."/>
            <person name="Goodwin S."/>
            <person name="Spatafora J."/>
            <person name="Crous P."/>
            <person name="Grigoriev I."/>
        </authorList>
    </citation>
    <scope>NUCLEOTIDE SEQUENCE</scope>
    <source>
        <strain evidence="2">CBS 675.92</strain>
    </source>
</reference>
<dbReference type="SUPFAM" id="SSF75304">
    <property type="entry name" value="Amidase signature (AS) enzymes"/>
    <property type="match status" value="1"/>
</dbReference>
<dbReference type="AlphaFoldDB" id="A0A6A5TTC6"/>
<organism evidence="2 3">
    <name type="scientific">Byssothecium circinans</name>
    <dbReference type="NCBI Taxonomy" id="147558"/>
    <lineage>
        <taxon>Eukaryota</taxon>
        <taxon>Fungi</taxon>
        <taxon>Dikarya</taxon>
        <taxon>Ascomycota</taxon>
        <taxon>Pezizomycotina</taxon>
        <taxon>Dothideomycetes</taxon>
        <taxon>Pleosporomycetidae</taxon>
        <taxon>Pleosporales</taxon>
        <taxon>Massarineae</taxon>
        <taxon>Massarinaceae</taxon>
        <taxon>Byssothecium</taxon>
    </lineage>
</organism>
<dbReference type="InterPro" id="IPR023631">
    <property type="entry name" value="Amidase_dom"/>
</dbReference>
<accession>A0A6A5TTC6</accession>
<proteinExistence type="predicted"/>